<dbReference type="OrthoDB" id="2373347at2"/>
<dbReference type="SUPFAM" id="SSF56281">
    <property type="entry name" value="Metallo-hydrolase/oxidoreductase"/>
    <property type="match status" value="1"/>
</dbReference>
<name>A0A4R0GTV1_9ENTR</name>
<evidence type="ECO:0000259" key="1">
    <source>
        <dbReference type="SMART" id="SM00849"/>
    </source>
</evidence>
<dbReference type="InterPro" id="IPR001279">
    <property type="entry name" value="Metallo-B-lactamas"/>
</dbReference>
<protein>
    <submittedName>
        <fullName evidence="2">MBL fold metallo-hydrolase</fullName>
    </submittedName>
</protein>
<dbReference type="EMBL" id="SJOP01000019">
    <property type="protein sequence ID" value="TCC01207.1"/>
    <property type="molecule type" value="Genomic_DNA"/>
</dbReference>
<keyword evidence="2" id="KW-0378">Hydrolase</keyword>
<dbReference type="SMART" id="SM00849">
    <property type="entry name" value="Lactamase_B"/>
    <property type="match status" value="1"/>
</dbReference>
<gene>
    <name evidence="2" type="ORF">E0L21_18750</name>
</gene>
<comment type="caution">
    <text evidence="2">The sequence shown here is derived from an EMBL/GenBank/DDBJ whole genome shotgun (WGS) entry which is preliminary data.</text>
</comment>
<dbReference type="PANTHER" id="PTHR36839:SF1">
    <property type="entry name" value="METALLO-BETA-LACTAMASE FAMILY PROTEIN (AFU_ORTHOLOGUE AFUA_5G12770)"/>
    <property type="match status" value="1"/>
</dbReference>
<dbReference type="GO" id="GO:0016787">
    <property type="term" value="F:hydrolase activity"/>
    <property type="evidence" value="ECO:0007669"/>
    <property type="project" value="UniProtKB-KW"/>
</dbReference>
<accession>A0A4R0GTV1</accession>
<sequence>MITLCNACGTSYEITATPPHRCKICEDERQFVPVTGQKWVDFPTLLTSHANKWQQHESDLFSIKTVPDFAIAQRAFLVRTAQGNILWDCISTLDDATKTLINSLGGLQAIAISHPHFYTTVQDWAAAFNAPVYLHERDRDWIMRDSPHITLWDGDTLQLTPDVSIMRLGGHFAGGCVLHWARDEGVLLSGDIVQVAPGANAVSFMWSYPNMLPLPAETVRDMTRRLDAVKFEKLYGAFEGREIAQNAADIVRQSAQKYIACLS</sequence>
<dbReference type="PANTHER" id="PTHR36839">
    <property type="entry name" value="METALLO-BETA-LACTAMASE FAMILY PROTEIN (AFU_ORTHOLOGUE AFUA_5G12770)"/>
    <property type="match status" value="1"/>
</dbReference>
<reference evidence="2 3" key="1">
    <citation type="submission" date="2019-02" db="EMBL/GenBank/DDBJ databases">
        <title>The draft genome of Kosakonia quasisacchari strain WCHKQ120001.</title>
        <authorList>
            <person name="Wang C."/>
            <person name="Feng Y."/>
            <person name="Zong Z."/>
        </authorList>
    </citation>
    <scope>NUCLEOTIDE SEQUENCE [LARGE SCALE GENOMIC DNA]</scope>
    <source>
        <strain evidence="2 3">WCHKQ120001</strain>
    </source>
</reference>
<dbReference type="Pfam" id="PF00753">
    <property type="entry name" value="Lactamase_B"/>
    <property type="match status" value="1"/>
</dbReference>
<evidence type="ECO:0000313" key="2">
    <source>
        <dbReference type="EMBL" id="TCC01207.1"/>
    </source>
</evidence>
<organism evidence="2 3">
    <name type="scientific">Kosakonia quasisacchari</name>
    <dbReference type="NCBI Taxonomy" id="2529380"/>
    <lineage>
        <taxon>Bacteria</taxon>
        <taxon>Pseudomonadati</taxon>
        <taxon>Pseudomonadota</taxon>
        <taxon>Gammaproteobacteria</taxon>
        <taxon>Enterobacterales</taxon>
        <taxon>Enterobacteriaceae</taxon>
        <taxon>Kosakonia</taxon>
    </lineage>
</organism>
<proteinExistence type="predicted"/>
<dbReference type="RefSeq" id="WP_131412138.1">
    <property type="nucleotide sequence ID" value="NZ_SJOP01000019.1"/>
</dbReference>
<dbReference type="Proteomes" id="UP000291793">
    <property type="component" value="Unassembled WGS sequence"/>
</dbReference>
<evidence type="ECO:0000313" key="3">
    <source>
        <dbReference type="Proteomes" id="UP000291793"/>
    </source>
</evidence>
<dbReference type="Gene3D" id="3.60.15.10">
    <property type="entry name" value="Ribonuclease Z/Hydroxyacylglutathione hydrolase-like"/>
    <property type="match status" value="1"/>
</dbReference>
<dbReference type="AlphaFoldDB" id="A0A4R0GTV1"/>
<keyword evidence="3" id="KW-1185">Reference proteome</keyword>
<feature type="domain" description="Metallo-beta-lactamase" evidence="1">
    <location>
        <begin position="72"/>
        <end position="241"/>
    </location>
</feature>
<dbReference type="InterPro" id="IPR036866">
    <property type="entry name" value="RibonucZ/Hydroxyglut_hydro"/>
</dbReference>